<sequence length="271" mass="30237">MPKHGSMEVAKTVLEVADVAWTAIETRHRHYHHHLETPLLPPPPPGNDDLELESLRCENQRLRNLLQQNLTLFQNMSAAPSLLQNCPSDLHERLLAVVNSGSFLDQLENLRQKSMEGAACKFPFNEPSGADLEKVETLINVGHEEPSWWVWVTEEMVPSNIEERSGIDNENYVVVSEEQVVDGVANFMARCLVANPKAQKLTPEQLQKTLTNALGGMNKVEKALNIWHAGMMFYTLGMWGLALTGLYKSRAVLRLAAVGVHTSSKAVLKVL</sequence>
<gene>
    <name evidence="2" type="ORF">Fot_23950</name>
</gene>
<dbReference type="AlphaFoldDB" id="A0ABD1U4V5"/>
<keyword evidence="1" id="KW-0812">Transmembrane</keyword>
<protein>
    <submittedName>
        <fullName evidence="2">Uncharacterized protein</fullName>
    </submittedName>
</protein>
<feature type="transmembrane region" description="Helical" evidence="1">
    <location>
        <begin position="226"/>
        <end position="247"/>
    </location>
</feature>
<keyword evidence="3" id="KW-1185">Reference proteome</keyword>
<evidence type="ECO:0000313" key="2">
    <source>
        <dbReference type="EMBL" id="KAL2520027.1"/>
    </source>
</evidence>
<keyword evidence="1" id="KW-1133">Transmembrane helix</keyword>
<keyword evidence="1" id="KW-0472">Membrane</keyword>
<comment type="caution">
    <text evidence="2">The sequence shown here is derived from an EMBL/GenBank/DDBJ whole genome shotgun (WGS) entry which is preliminary data.</text>
</comment>
<dbReference type="EMBL" id="JBFOLJ010000007">
    <property type="protein sequence ID" value="KAL2520027.1"/>
    <property type="molecule type" value="Genomic_DNA"/>
</dbReference>
<evidence type="ECO:0000256" key="1">
    <source>
        <dbReference type="SAM" id="Phobius"/>
    </source>
</evidence>
<reference evidence="3" key="1">
    <citation type="submission" date="2024-07" db="EMBL/GenBank/DDBJ databases">
        <title>Two chromosome-level genome assemblies of Korean endemic species Abeliophyllum distichum and Forsythia ovata (Oleaceae).</title>
        <authorList>
            <person name="Jang H."/>
        </authorList>
    </citation>
    <scope>NUCLEOTIDE SEQUENCE [LARGE SCALE GENOMIC DNA]</scope>
</reference>
<dbReference type="PANTHER" id="PTHR33874">
    <property type="entry name" value="RING FINGER PROTEIN"/>
    <property type="match status" value="1"/>
</dbReference>
<proteinExistence type="predicted"/>
<evidence type="ECO:0000313" key="3">
    <source>
        <dbReference type="Proteomes" id="UP001604277"/>
    </source>
</evidence>
<organism evidence="2 3">
    <name type="scientific">Forsythia ovata</name>
    <dbReference type="NCBI Taxonomy" id="205694"/>
    <lineage>
        <taxon>Eukaryota</taxon>
        <taxon>Viridiplantae</taxon>
        <taxon>Streptophyta</taxon>
        <taxon>Embryophyta</taxon>
        <taxon>Tracheophyta</taxon>
        <taxon>Spermatophyta</taxon>
        <taxon>Magnoliopsida</taxon>
        <taxon>eudicotyledons</taxon>
        <taxon>Gunneridae</taxon>
        <taxon>Pentapetalae</taxon>
        <taxon>asterids</taxon>
        <taxon>lamiids</taxon>
        <taxon>Lamiales</taxon>
        <taxon>Oleaceae</taxon>
        <taxon>Forsythieae</taxon>
        <taxon>Forsythia</taxon>
    </lineage>
</organism>
<dbReference type="Proteomes" id="UP001604277">
    <property type="component" value="Unassembled WGS sequence"/>
</dbReference>
<name>A0ABD1U4V5_9LAMI</name>
<accession>A0ABD1U4V5</accession>
<dbReference type="PANTHER" id="PTHR33874:SF4">
    <property type="entry name" value="EXPRESSED PROTEIN"/>
    <property type="match status" value="1"/>
</dbReference>